<protein>
    <submittedName>
        <fullName evidence="3">Glycosyltransferase</fullName>
    </submittedName>
</protein>
<evidence type="ECO:0000259" key="2">
    <source>
        <dbReference type="Pfam" id="PF00535"/>
    </source>
</evidence>
<dbReference type="InterPro" id="IPR029044">
    <property type="entry name" value="Nucleotide-diphossugar_trans"/>
</dbReference>
<dbReference type="GO" id="GO:0016740">
    <property type="term" value="F:transferase activity"/>
    <property type="evidence" value="ECO:0007669"/>
    <property type="project" value="UniProtKB-KW"/>
</dbReference>
<dbReference type="SUPFAM" id="SSF53448">
    <property type="entry name" value="Nucleotide-diphospho-sugar transferases"/>
    <property type="match status" value="1"/>
</dbReference>
<keyword evidence="3" id="KW-0808">Transferase</keyword>
<evidence type="ECO:0000313" key="3">
    <source>
        <dbReference type="EMBL" id="QGY06438.1"/>
    </source>
</evidence>
<dbReference type="CDD" id="cd04186">
    <property type="entry name" value="GT_2_like_c"/>
    <property type="match status" value="1"/>
</dbReference>
<proteinExistence type="predicted"/>
<sequence>MTADYDIAVGVGAGKGARSPPRSRAGGSRRWQRRPPAEATLPSDAAARLGEPIALTAAGRGRLWLGRAASFRLEPTDDPVFDRRLVLPDAAAGWIVLSYGGDSATARRPILRILRGSDLAPQDFILPGASQGVGHWLGLIPRDAREIRLCAGPDFALERVGLRREAAVLAQCLVKRPWRFVGALYERVRGSERRYRDTLRGACAVTPMAQFPSWIAARARPARIPPTGLRIRCLVLAGPGDAALLTATLDALAAQTQRATAISVGWDGDAPDAADARALHRAWDERASPDALIADADALCLLRAGDRPEPEALAQLAHAIRGADLAYGDAVGQDGGPRLKPDWSPDLALATGYAGRPLLVTRAFLAASGPRSPGPHAEAILAVEVAAAAARARVAHVPRILARTVDDARDGSLRANALNRRLEEAGVPVRAVPRQGSVRLDWPLPQPAPTVSVVIPSRDRLDLIARVCRGVLHETAYSPIELVIVDNGSTDPGVLAHYETLRGDSRVRIRIDPQPFNFAAMVNAGVAEASGSIVVLLNNDVAVLEPGWLEGMVRQACRPEVGAVGAKLLYGDGTLQHAGVVVGLGGRAGHILRRRPGDTPGHLGRLRVAHEVSAVTAACLAVSREKYLAVGGFDAEAFPVDFNDVDFCLRLGAAGWKTIWTPDATLAHLESVSRGPSVGAKRARFEQEAARFSERWRDAIRHDPFYHPALSLTTFGEDLE</sequence>
<accession>A0A6B9G486</accession>
<dbReference type="Pfam" id="PF00535">
    <property type="entry name" value="Glycos_transf_2"/>
    <property type="match status" value="1"/>
</dbReference>
<dbReference type="PANTHER" id="PTHR43179:SF7">
    <property type="entry name" value="RHAMNOSYLTRANSFERASE WBBL"/>
    <property type="match status" value="1"/>
</dbReference>
<dbReference type="Gene3D" id="3.90.550.10">
    <property type="entry name" value="Spore Coat Polysaccharide Biosynthesis Protein SpsA, Chain A"/>
    <property type="match status" value="1"/>
</dbReference>
<dbReference type="OrthoDB" id="9783791at2"/>
<reference evidence="3 4" key="2">
    <citation type="journal article" date="2013" name="Genome Announc.">
        <title>Draft Genome Sequence of Methylobacterium mesophilicum Strain SR1.6/6, Isolated from Citrus sinensis.</title>
        <authorList>
            <person name="Marinho Almeida D."/>
            <person name="Dini-Andreote F."/>
            <person name="Camargo Neves A.A."/>
            <person name="Juca Ramos R.T."/>
            <person name="Andreote F.D."/>
            <person name="Carneiro A.R."/>
            <person name="Oliveira de Souza Lima A."/>
            <person name="Caracciolo Gomes de Sa P.H."/>
            <person name="Ribeiro Barbosa M.S."/>
            <person name="Araujo W.L."/>
            <person name="Silva A."/>
        </authorList>
    </citation>
    <scope>NUCLEOTIDE SEQUENCE [LARGE SCALE GENOMIC DNA]</scope>
    <source>
        <strain evidence="3 4">SR1.6/6</strain>
    </source>
</reference>
<reference evidence="3 4" key="1">
    <citation type="journal article" date="2012" name="Genet. Mol. Biol.">
        <title>Analysis of 16S rRNA and mxaF genes revealing insights into Methylobacterium niche-specific plant association.</title>
        <authorList>
            <person name="Dourado M.N."/>
            <person name="Andreote F.D."/>
            <person name="Dini-Andreote F."/>
            <person name="Conti R."/>
            <person name="Araujo J.M."/>
            <person name="Araujo W.L."/>
        </authorList>
    </citation>
    <scope>NUCLEOTIDE SEQUENCE [LARGE SCALE GENOMIC DNA]</scope>
    <source>
        <strain evidence="3 4">SR1.6/6</strain>
    </source>
</reference>
<feature type="compositionally biased region" description="Low complexity" evidence="1">
    <location>
        <begin position="16"/>
        <end position="29"/>
    </location>
</feature>
<dbReference type="InterPro" id="IPR001173">
    <property type="entry name" value="Glyco_trans_2-like"/>
</dbReference>
<dbReference type="KEGG" id="mmes:MMSR116_30825"/>
<name>A0A6B9G486_9HYPH</name>
<evidence type="ECO:0000256" key="1">
    <source>
        <dbReference type="SAM" id="MobiDB-lite"/>
    </source>
</evidence>
<dbReference type="EMBL" id="CP043538">
    <property type="protein sequence ID" value="QGY06438.1"/>
    <property type="molecule type" value="Genomic_DNA"/>
</dbReference>
<feature type="region of interest" description="Disordered" evidence="1">
    <location>
        <begin position="1"/>
        <end position="43"/>
    </location>
</feature>
<dbReference type="Proteomes" id="UP000012488">
    <property type="component" value="Chromosome"/>
</dbReference>
<dbReference type="PANTHER" id="PTHR43179">
    <property type="entry name" value="RHAMNOSYLTRANSFERASE WBBL"/>
    <property type="match status" value="1"/>
</dbReference>
<dbReference type="AlphaFoldDB" id="A0A6B9G486"/>
<gene>
    <name evidence="3" type="ORF">MMSR116_30825</name>
</gene>
<organism evidence="3 4">
    <name type="scientific">Methylobacterium mesophilicum SR1.6/6</name>
    <dbReference type="NCBI Taxonomy" id="908290"/>
    <lineage>
        <taxon>Bacteria</taxon>
        <taxon>Pseudomonadati</taxon>
        <taxon>Pseudomonadota</taxon>
        <taxon>Alphaproteobacteria</taxon>
        <taxon>Hyphomicrobiales</taxon>
        <taxon>Methylobacteriaceae</taxon>
        <taxon>Methylobacterium</taxon>
    </lineage>
</organism>
<evidence type="ECO:0000313" key="4">
    <source>
        <dbReference type="Proteomes" id="UP000012488"/>
    </source>
</evidence>
<feature type="domain" description="Glycosyltransferase 2-like" evidence="2">
    <location>
        <begin position="452"/>
        <end position="573"/>
    </location>
</feature>